<protein>
    <submittedName>
        <fullName evidence="1">Uncharacterized protein</fullName>
    </submittedName>
</protein>
<proteinExistence type="predicted"/>
<keyword evidence="2" id="KW-1185">Reference proteome</keyword>
<comment type="caution">
    <text evidence="1">The sequence shown here is derived from an EMBL/GenBank/DDBJ whole genome shotgun (WGS) entry which is preliminary data.</text>
</comment>
<sequence length="107" mass="11306">MFCVEEGEIDVEAGKEPGFDDAEEETAGEQAGVGVDEAREGGDEAPGEGEGGDPAAWSKQFEDEIGGDLEEEIWDEEDGDSDLELSGGEVEVVFHVIEACVANVDAR</sequence>
<name>A0ACC1MBK4_9HYPO</name>
<dbReference type="EMBL" id="JANJQO010003793">
    <property type="protein sequence ID" value="KAJ2956041.1"/>
    <property type="molecule type" value="Genomic_DNA"/>
</dbReference>
<reference evidence="1" key="1">
    <citation type="submission" date="2022-08" db="EMBL/GenBank/DDBJ databases">
        <title>Genome Sequence of Lecanicillium fungicola.</title>
        <authorList>
            <person name="Buettner E."/>
        </authorList>
    </citation>
    <scope>NUCLEOTIDE SEQUENCE</scope>
    <source>
        <strain evidence="1">Babe33</strain>
    </source>
</reference>
<evidence type="ECO:0000313" key="2">
    <source>
        <dbReference type="Proteomes" id="UP001143910"/>
    </source>
</evidence>
<accession>A0ACC1MBK4</accession>
<evidence type="ECO:0000313" key="1">
    <source>
        <dbReference type="EMBL" id="KAJ2956041.1"/>
    </source>
</evidence>
<gene>
    <name evidence="1" type="ORF">NQ176_g11348</name>
</gene>
<dbReference type="Proteomes" id="UP001143910">
    <property type="component" value="Unassembled WGS sequence"/>
</dbReference>
<organism evidence="1 2">
    <name type="scientific">Zarea fungicola</name>
    <dbReference type="NCBI Taxonomy" id="93591"/>
    <lineage>
        <taxon>Eukaryota</taxon>
        <taxon>Fungi</taxon>
        <taxon>Dikarya</taxon>
        <taxon>Ascomycota</taxon>
        <taxon>Pezizomycotina</taxon>
        <taxon>Sordariomycetes</taxon>
        <taxon>Hypocreomycetidae</taxon>
        <taxon>Hypocreales</taxon>
        <taxon>Cordycipitaceae</taxon>
        <taxon>Zarea</taxon>
    </lineage>
</organism>